<name>A0ACB7TKY6_HYAAI</name>
<gene>
    <name evidence="1" type="ORF">HPB50_015369</name>
</gene>
<organism evidence="1 2">
    <name type="scientific">Hyalomma asiaticum</name>
    <name type="common">Tick</name>
    <dbReference type="NCBI Taxonomy" id="266040"/>
    <lineage>
        <taxon>Eukaryota</taxon>
        <taxon>Metazoa</taxon>
        <taxon>Ecdysozoa</taxon>
        <taxon>Arthropoda</taxon>
        <taxon>Chelicerata</taxon>
        <taxon>Arachnida</taxon>
        <taxon>Acari</taxon>
        <taxon>Parasitiformes</taxon>
        <taxon>Ixodida</taxon>
        <taxon>Ixodoidea</taxon>
        <taxon>Ixodidae</taxon>
        <taxon>Hyalomminae</taxon>
        <taxon>Hyalomma</taxon>
    </lineage>
</organism>
<accession>A0ACB7TKY6</accession>
<sequence length="130" mass="14508">MGSAGSTVSKCKAVSRAQAVVPRASVTDQQTEPILSLFWELEGVGVSDNPGKFPNLHTVEELIVGIKTIDRRYEVRLPWREDIALGDSRSVAERRFCLLSRRLASSPGHMCKYNAEMRLTGRRRSRDGYG</sequence>
<evidence type="ECO:0000313" key="1">
    <source>
        <dbReference type="EMBL" id="KAH6946803.1"/>
    </source>
</evidence>
<proteinExistence type="predicted"/>
<keyword evidence="2" id="KW-1185">Reference proteome</keyword>
<reference evidence="1" key="1">
    <citation type="submission" date="2020-05" db="EMBL/GenBank/DDBJ databases">
        <title>Large-scale comparative analyses of tick genomes elucidate their genetic diversity and vector capacities.</title>
        <authorList>
            <person name="Jia N."/>
            <person name="Wang J."/>
            <person name="Shi W."/>
            <person name="Du L."/>
            <person name="Sun Y."/>
            <person name="Zhan W."/>
            <person name="Jiang J."/>
            <person name="Wang Q."/>
            <person name="Zhang B."/>
            <person name="Ji P."/>
            <person name="Sakyi L.B."/>
            <person name="Cui X."/>
            <person name="Yuan T."/>
            <person name="Jiang B."/>
            <person name="Yang W."/>
            <person name="Lam T.T.-Y."/>
            <person name="Chang Q."/>
            <person name="Ding S."/>
            <person name="Wang X."/>
            <person name="Zhu J."/>
            <person name="Ruan X."/>
            <person name="Zhao L."/>
            <person name="Wei J."/>
            <person name="Que T."/>
            <person name="Du C."/>
            <person name="Cheng J."/>
            <person name="Dai P."/>
            <person name="Han X."/>
            <person name="Huang E."/>
            <person name="Gao Y."/>
            <person name="Liu J."/>
            <person name="Shao H."/>
            <person name="Ye R."/>
            <person name="Li L."/>
            <person name="Wei W."/>
            <person name="Wang X."/>
            <person name="Wang C."/>
            <person name="Yang T."/>
            <person name="Huo Q."/>
            <person name="Li W."/>
            <person name="Guo W."/>
            <person name="Chen H."/>
            <person name="Zhou L."/>
            <person name="Ni X."/>
            <person name="Tian J."/>
            <person name="Zhou Y."/>
            <person name="Sheng Y."/>
            <person name="Liu T."/>
            <person name="Pan Y."/>
            <person name="Xia L."/>
            <person name="Li J."/>
            <person name="Zhao F."/>
            <person name="Cao W."/>
        </authorList>
    </citation>
    <scope>NUCLEOTIDE SEQUENCE</scope>
    <source>
        <strain evidence="1">Hyas-2018</strain>
    </source>
</reference>
<dbReference type="Proteomes" id="UP000821845">
    <property type="component" value="Chromosome 1"/>
</dbReference>
<protein>
    <submittedName>
        <fullName evidence="1">Uncharacterized protein</fullName>
    </submittedName>
</protein>
<evidence type="ECO:0000313" key="2">
    <source>
        <dbReference type="Proteomes" id="UP000821845"/>
    </source>
</evidence>
<comment type="caution">
    <text evidence="1">The sequence shown here is derived from an EMBL/GenBank/DDBJ whole genome shotgun (WGS) entry which is preliminary data.</text>
</comment>
<dbReference type="EMBL" id="CM023481">
    <property type="protein sequence ID" value="KAH6946803.1"/>
    <property type="molecule type" value="Genomic_DNA"/>
</dbReference>